<dbReference type="InterPro" id="IPR050235">
    <property type="entry name" value="CK1_Ser-Thr_kinase"/>
</dbReference>
<name>A0A7J8FZL8_MOLMO</name>
<reference evidence="2 3" key="1">
    <citation type="journal article" date="2020" name="Nature">
        <title>Six reference-quality genomes reveal evolution of bat adaptations.</title>
        <authorList>
            <person name="Jebb D."/>
            <person name="Huang Z."/>
            <person name="Pippel M."/>
            <person name="Hughes G.M."/>
            <person name="Lavrichenko K."/>
            <person name="Devanna P."/>
            <person name="Winkler S."/>
            <person name="Jermiin L.S."/>
            <person name="Skirmuntt E.C."/>
            <person name="Katzourakis A."/>
            <person name="Burkitt-Gray L."/>
            <person name="Ray D.A."/>
            <person name="Sullivan K.A.M."/>
            <person name="Roscito J.G."/>
            <person name="Kirilenko B.M."/>
            <person name="Davalos L.M."/>
            <person name="Corthals A.P."/>
            <person name="Power M.L."/>
            <person name="Jones G."/>
            <person name="Ransome R.D."/>
            <person name="Dechmann D.K.N."/>
            <person name="Locatelli A.G."/>
            <person name="Puechmaille S.J."/>
            <person name="Fedrigo O."/>
            <person name="Jarvis E.D."/>
            <person name="Hiller M."/>
            <person name="Vernes S.C."/>
            <person name="Myers E.W."/>
            <person name="Teeling E.C."/>
        </authorList>
    </citation>
    <scope>NUCLEOTIDE SEQUENCE [LARGE SCALE GENOMIC DNA]</scope>
    <source>
        <strain evidence="2">MMolMol1</strain>
        <tissue evidence="2">Muscle</tissue>
    </source>
</reference>
<dbReference type="Gene3D" id="1.10.510.10">
    <property type="entry name" value="Transferase(Phosphotransferase) domain 1"/>
    <property type="match status" value="1"/>
</dbReference>
<feature type="compositionally biased region" description="Polar residues" evidence="1">
    <location>
        <begin position="191"/>
        <end position="200"/>
    </location>
</feature>
<comment type="caution">
    <text evidence="2">The sequence shown here is derived from an EMBL/GenBank/DDBJ whole genome shotgun (WGS) entry which is preliminary data.</text>
</comment>
<protein>
    <submittedName>
        <fullName evidence="2">Uncharacterized protein</fullName>
    </submittedName>
</protein>
<dbReference type="PANTHER" id="PTHR11909">
    <property type="entry name" value="CASEIN KINASE-RELATED"/>
    <property type="match status" value="1"/>
</dbReference>
<gene>
    <name evidence="2" type="ORF">HJG59_008234</name>
</gene>
<dbReference type="Gene3D" id="3.30.200.20">
    <property type="entry name" value="Phosphorylase Kinase, domain 1"/>
    <property type="match status" value="1"/>
</dbReference>
<evidence type="ECO:0000313" key="3">
    <source>
        <dbReference type="Proteomes" id="UP000550707"/>
    </source>
</evidence>
<sequence>MVGPNFWVGKKIFSGELRLGNNLSTKEYVPIKSEPIKSRAAQPHLEYHFYKQLSPAEGVPHVYPSGTYNAVVLELLRPSLEDLFDRTFPLKTVHNRHPADNAHGGFKADTLKERYHKIGDTKRATPTEVLCESHPEEIAPYLCYVRCLDFFEKPDYDHLRRLFTNFCNRSDFVFDYQHDWPRKAPLTPISTAHTDLTAQTEPRDKPSYTAKTSSYTPPTGS</sequence>
<dbReference type="Proteomes" id="UP000550707">
    <property type="component" value="Unassembled WGS sequence"/>
</dbReference>
<dbReference type="AlphaFoldDB" id="A0A7J8FZL8"/>
<feature type="region of interest" description="Disordered" evidence="1">
    <location>
        <begin position="191"/>
        <end position="221"/>
    </location>
</feature>
<dbReference type="SUPFAM" id="SSF56112">
    <property type="entry name" value="Protein kinase-like (PK-like)"/>
    <property type="match status" value="1"/>
</dbReference>
<feature type="compositionally biased region" description="Polar residues" evidence="1">
    <location>
        <begin position="209"/>
        <end position="221"/>
    </location>
</feature>
<evidence type="ECO:0000256" key="1">
    <source>
        <dbReference type="SAM" id="MobiDB-lite"/>
    </source>
</evidence>
<organism evidence="2 3">
    <name type="scientific">Molossus molossus</name>
    <name type="common">Pallas' mastiff bat</name>
    <name type="synonym">Vespertilio molossus</name>
    <dbReference type="NCBI Taxonomy" id="27622"/>
    <lineage>
        <taxon>Eukaryota</taxon>
        <taxon>Metazoa</taxon>
        <taxon>Chordata</taxon>
        <taxon>Craniata</taxon>
        <taxon>Vertebrata</taxon>
        <taxon>Euteleostomi</taxon>
        <taxon>Mammalia</taxon>
        <taxon>Eutheria</taxon>
        <taxon>Laurasiatheria</taxon>
        <taxon>Chiroptera</taxon>
        <taxon>Yangochiroptera</taxon>
        <taxon>Molossidae</taxon>
        <taxon>Molossus</taxon>
    </lineage>
</organism>
<keyword evidence="3" id="KW-1185">Reference proteome</keyword>
<dbReference type="InParanoid" id="A0A7J8FZL8"/>
<evidence type="ECO:0000313" key="2">
    <source>
        <dbReference type="EMBL" id="KAF6452935.1"/>
    </source>
</evidence>
<proteinExistence type="predicted"/>
<dbReference type="EMBL" id="JACASF010000010">
    <property type="protein sequence ID" value="KAF6452935.1"/>
    <property type="molecule type" value="Genomic_DNA"/>
</dbReference>
<accession>A0A7J8FZL8</accession>
<dbReference type="InterPro" id="IPR011009">
    <property type="entry name" value="Kinase-like_dom_sf"/>
</dbReference>